<dbReference type="EMBL" id="CP009438">
    <property type="protein sequence ID" value="AIS02425.1"/>
    <property type="molecule type" value="Genomic_DNA"/>
</dbReference>
<dbReference type="STRING" id="1907.SGLAU_00035"/>
<dbReference type="SMART" id="SM00567">
    <property type="entry name" value="EZ_HEAT"/>
    <property type="match status" value="3"/>
</dbReference>
<dbReference type="Proteomes" id="UP000029482">
    <property type="component" value="Chromosome"/>
</dbReference>
<dbReference type="OrthoDB" id="292843at2"/>
<sequence>MVVIMFDGLHDIDWASMEHAYGSAEEVPALLWALRSPQAEERRKALDRFYGAVHHQGDVYPATAASLPFLFELAADSATPERAGVVALLVSIGRESLERGFEDDGTEIEYYPPMGCVQAVAFLRERGEEFAELARDSDPEVRLAAIGGLGLFLDDADRAAAVLRERLAAEQGIAARLQIVQAAATLVLRLPAAAHQVMDWLCGLASDPAQGPATRLAAFVQRARCAPDEIGEDVVAAAVGLLRESARAVPVRSIAPVPSRPAAPADNVAPQIVAAFEDLDHFTRVYAPTTVLLRTFHEALGARVRERTTVLAEQLISPDAGSRLDAVRMSGELMRTWRGDHTRLLLLVADQLTTADQEVAAEAGAVLESCHPIAAPAREALATHIDAQHAAHGPDVWAAPQARLRKSHQAAVRALARLGDARALPSLLAALDGDVDAWRAVQVAGHLPQAADELVPRLCDHLRRIDLSQQWTEMSANALLAALAALGDPAAVPALVDTLGAAVRHEQHDVTRSALEALKAFGPTAAGVRETIRSLTTATDAHVRPAAVAALWAVGGDLAEVMPLLLGLLDDRITFRISDAADLLGEIGPPASAALPRLRRLLTHDYEWVRVHCAAALWEIGGQAEAPAVLDTLLQAWAKNPATANHVVACLDRMGPLAAPALPLLREQLALPRRGGRFQSIDHDEELQRIGRALITRLEPPAPSAPAPRTT</sequence>
<dbReference type="SUPFAM" id="SSF48371">
    <property type="entry name" value="ARM repeat"/>
    <property type="match status" value="3"/>
</dbReference>
<keyword evidence="3" id="KW-1185">Reference proteome</keyword>
<dbReference type="Gene3D" id="1.25.10.10">
    <property type="entry name" value="Leucine-rich Repeat Variant"/>
    <property type="match status" value="3"/>
</dbReference>
<name>A0A089X4S2_STRGA</name>
<dbReference type="EMBL" id="CP009438">
    <property type="protein sequence ID" value="AIR96039.1"/>
    <property type="molecule type" value="Genomic_DNA"/>
</dbReference>
<evidence type="ECO:0000313" key="1">
    <source>
        <dbReference type="EMBL" id="AIR96039.1"/>
    </source>
</evidence>
<dbReference type="AlphaFoldDB" id="A0A089X4S2"/>
<reference evidence="3" key="2">
    <citation type="journal article" date="2015" name="J. Biotechnol.">
        <title>Complete genome sequence of the actinobacterium Streptomyces glaucescens GLA.O (DSM 40922) consisting of a linear chromosome and one linear plasmid.</title>
        <authorList>
            <person name="Ortseifen V."/>
            <person name="Winkler A."/>
            <person name="Albersmeier A."/>
            <person name="Wendler S."/>
            <person name="Puhler A."/>
            <person name="Kalinowski J."/>
            <person name="Ruckert C."/>
        </authorList>
    </citation>
    <scope>NUCLEOTIDE SEQUENCE [LARGE SCALE GENOMIC DNA]</scope>
    <source>
        <strain evidence="3">DSM 40922 / GLA O</strain>
    </source>
</reference>
<dbReference type="KEGG" id="sgu:SGLAU_32465"/>
<dbReference type="InterPro" id="IPR004155">
    <property type="entry name" value="PBS_lyase_HEAT"/>
</dbReference>
<organism evidence="1 3">
    <name type="scientific">Streptomyces glaucescens</name>
    <dbReference type="NCBI Taxonomy" id="1907"/>
    <lineage>
        <taxon>Bacteria</taxon>
        <taxon>Bacillati</taxon>
        <taxon>Actinomycetota</taxon>
        <taxon>Actinomycetes</taxon>
        <taxon>Kitasatosporales</taxon>
        <taxon>Streptomycetaceae</taxon>
        <taxon>Streptomyces</taxon>
    </lineage>
</organism>
<dbReference type="KEGG" id="sgu:SGLAU_00035"/>
<accession>A0A089X4S2</accession>
<evidence type="ECO:0000313" key="3">
    <source>
        <dbReference type="Proteomes" id="UP000029482"/>
    </source>
</evidence>
<proteinExistence type="predicted"/>
<dbReference type="InterPro" id="IPR011989">
    <property type="entry name" value="ARM-like"/>
</dbReference>
<dbReference type="HOGENOM" id="CLU_021965_0_0_11"/>
<dbReference type="eggNOG" id="COG1413">
    <property type="taxonomic scope" value="Bacteria"/>
</dbReference>
<reference evidence="1" key="1">
    <citation type="submission" date="2014-09" db="EMBL/GenBank/DDBJ databases">
        <title>Complete genome sequence of the Actinobacterium Streptomyces glaucescens GLA.O (=DSM 40922) consisting of a linear chromosome and one linear plasmid.</title>
        <authorList>
            <person name="Ortseifen V."/>
            <person name="Albersmeier A."/>
            <person name="Winkler A."/>
            <person name="Puhler A."/>
            <person name="Kalinowski J."/>
            <person name="Ruckert C."/>
        </authorList>
    </citation>
    <scope>NUCLEOTIDE SEQUENCE [LARGE SCALE GENOMIC DNA]</scope>
    <source>
        <strain evidence="1">GLA.O</strain>
    </source>
</reference>
<protein>
    <submittedName>
        <fullName evidence="1">Uncharacterized protein</fullName>
    </submittedName>
</protein>
<dbReference type="InterPro" id="IPR016024">
    <property type="entry name" value="ARM-type_fold"/>
</dbReference>
<evidence type="ECO:0000313" key="2">
    <source>
        <dbReference type="EMBL" id="AIS02425.1"/>
    </source>
</evidence>
<gene>
    <name evidence="1" type="ORF">SGLAU_00035</name>
    <name evidence="2" type="ORF">SGLAU_32465</name>
</gene>